<dbReference type="PANTHER" id="PTHR16290:SF0">
    <property type="entry name" value="DECAPPING PROTEIN 1, ISOFORM A"/>
    <property type="match status" value="1"/>
</dbReference>
<dbReference type="GO" id="GO:0031087">
    <property type="term" value="P:deadenylation-independent decapping of nuclear-transcribed mRNA"/>
    <property type="evidence" value="ECO:0007669"/>
    <property type="project" value="TreeGrafter"/>
</dbReference>
<dbReference type="AlphaFoldDB" id="A0AAJ0DGY1"/>
<dbReference type="CDD" id="cd13182">
    <property type="entry name" value="EVH1-like_Dcp1"/>
    <property type="match status" value="1"/>
</dbReference>
<dbReference type="Pfam" id="PF06058">
    <property type="entry name" value="DCP1"/>
    <property type="match status" value="1"/>
</dbReference>
<dbReference type="Proteomes" id="UP001271007">
    <property type="component" value="Unassembled WGS sequence"/>
</dbReference>
<comment type="caution">
    <text evidence="6">The sequence shown here is derived from an EMBL/GenBank/DDBJ whole genome shotgun (WGS) entry which is preliminary data.</text>
</comment>
<gene>
    <name evidence="6" type="ORF">LTR09_005173</name>
</gene>
<dbReference type="GO" id="GO:0006397">
    <property type="term" value="P:mRNA processing"/>
    <property type="evidence" value="ECO:0007669"/>
    <property type="project" value="UniProtKB-KW"/>
</dbReference>
<keyword evidence="3" id="KW-0963">Cytoplasm</keyword>
<evidence type="ECO:0000256" key="1">
    <source>
        <dbReference type="ARBA" id="ARBA00004496"/>
    </source>
</evidence>
<evidence type="ECO:0000256" key="5">
    <source>
        <dbReference type="SAM" id="MobiDB-lite"/>
    </source>
</evidence>
<evidence type="ECO:0008006" key="8">
    <source>
        <dbReference type="Google" id="ProtNLM"/>
    </source>
</evidence>
<organism evidence="6 7">
    <name type="scientific">Extremus antarcticus</name>
    <dbReference type="NCBI Taxonomy" id="702011"/>
    <lineage>
        <taxon>Eukaryota</taxon>
        <taxon>Fungi</taxon>
        <taxon>Dikarya</taxon>
        <taxon>Ascomycota</taxon>
        <taxon>Pezizomycotina</taxon>
        <taxon>Dothideomycetes</taxon>
        <taxon>Dothideomycetidae</taxon>
        <taxon>Mycosphaerellales</taxon>
        <taxon>Extremaceae</taxon>
        <taxon>Extremus</taxon>
    </lineage>
</organism>
<evidence type="ECO:0000256" key="3">
    <source>
        <dbReference type="ARBA" id="ARBA00022490"/>
    </source>
</evidence>
<comment type="subcellular location">
    <subcellularLocation>
        <location evidence="1">Cytoplasm</location>
    </subcellularLocation>
</comment>
<evidence type="ECO:0000256" key="4">
    <source>
        <dbReference type="ARBA" id="ARBA00022664"/>
    </source>
</evidence>
<dbReference type="PANTHER" id="PTHR16290">
    <property type="entry name" value="TRANSCRIPTION FACTOR SMIF DECAPPING ENZYME DCP1"/>
    <property type="match status" value="1"/>
</dbReference>
<protein>
    <recommendedName>
        <fullName evidence="8">PH domain-like protein</fullName>
    </recommendedName>
</protein>
<evidence type="ECO:0000313" key="7">
    <source>
        <dbReference type="Proteomes" id="UP001271007"/>
    </source>
</evidence>
<accession>A0AAJ0DGY1</accession>
<dbReference type="GO" id="GO:0003729">
    <property type="term" value="F:mRNA binding"/>
    <property type="evidence" value="ECO:0007669"/>
    <property type="project" value="TreeGrafter"/>
</dbReference>
<keyword evidence="4" id="KW-0507">mRNA processing</keyword>
<feature type="compositionally biased region" description="Polar residues" evidence="5">
    <location>
        <begin position="245"/>
        <end position="259"/>
    </location>
</feature>
<name>A0AAJ0DGY1_9PEZI</name>
<feature type="compositionally biased region" description="Polar residues" evidence="5">
    <location>
        <begin position="8"/>
        <end position="23"/>
    </location>
</feature>
<sequence length="303" mass="33191">MPPKMKNATRTAQHQPLPTQSDFESDTAANLTESNFHTANTAMRTNPADLNLAVLRRYVPDLERIVTIAPFAVVYVFSPETQQWEKSGVEGTLFVCQLSGLQTPRYNVVILNRKSLDNFITELVSEEDIEITEQYVILQVLGEDEVPTIYGLWIFSEEGEGVHSTREIVANSIQECAMRAAHANLTADEDIEEDYAPPAPYNLDGTSESYVENGGPPPQPETSGQPIDLLSLFGKSAAIPSLAQNGHGTNVVNQNSEQSRFIPPPDTDFFRASNSPAAPTQAQTGPPPQQNALLGLFKNTNYG</sequence>
<dbReference type="GO" id="GO:0000932">
    <property type="term" value="C:P-body"/>
    <property type="evidence" value="ECO:0007669"/>
    <property type="project" value="TreeGrafter"/>
</dbReference>
<dbReference type="SUPFAM" id="SSF50729">
    <property type="entry name" value="PH domain-like"/>
    <property type="match status" value="1"/>
</dbReference>
<dbReference type="InterPro" id="IPR011993">
    <property type="entry name" value="PH-like_dom_sf"/>
</dbReference>
<evidence type="ECO:0000313" key="6">
    <source>
        <dbReference type="EMBL" id="KAK3053893.1"/>
    </source>
</evidence>
<dbReference type="GO" id="GO:0008047">
    <property type="term" value="F:enzyme activator activity"/>
    <property type="evidence" value="ECO:0007669"/>
    <property type="project" value="InterPro"/>
</dbReference>
<feature type="region of interest" description="Disordered" evidence="5">
    <location>
        <begin position="245"/>
        <end position="303"/>
    </location>
</feature>
<keyword evidence="7" id="KW-1185">Reference proteome</keyword>
<feature type="region of interest" description="Disordered" evidence="5">
    <location>
        <begin position="1"/>
        <end position="23"/>
    </location>
</feature>
<reference evidence="6" key="1">
    <citation type="submission" date="2023-04" db="EMBL/GenBank/DDBJ databases">
        <title>Black Yeasts Isolated from many extreme environments.</title>
        <authorList>
            <person name="Coleine C."/>
            <person name="Stajich J.E."/>
            <person name="Selbmann L."/>
        </authorList>
    </citation>
    <scope>NUCLEOTIDE SEQUENCE</scope>
    <source>
        <strain evidence="6">CCFEE 5312</strain>
    </source>
</reference>
<dbReference type="GO" id="GO:0000290">
    <property type="term" value="P:deadenylation-dependent decapping of nuclear-transcribed mRNA"/>
    <property type="evidence" value="ECO:0007669"/>
    <property type="project" value="InterPro"/>
</dbReference>
<proteinExistence type="inferred from homology"/>
<comment type="similarity">
    <text evidence="2">Belongs to the DCP1 family.</text>
</comment>
<evidence type="ECO:0000256" key="2">
    <source>
        <dbReference type="ARBA" id="ARBA00008778"/>
    </source>
</evidence>
<dbReference type="Gene3D" id="2.30.29.30">
    <property type="entry name" value="Pleckstrin-homology domain (PH domain)/Phosphotyrosine-binding domain (PTB)"/>
    <property type="match status" value="1"/>
</dbReference>
<dbReference type="InterPro" id="IPR010334">
    <property type="entry name" value="Dcp1"/>
</dbReference>
<feature type="region of interest" description="Disordered" evidence="5">
    <location>
        <begin position="188"/>
        <end position="227"/>
    </location>
</feature>
<dbReference type="EMBL" id="JAWDJX010000014">
    <property type="protein sequence ID" value="KAK3053893.1"/>
    <property type="molecule type" value="Genomic_DNA"/>
</dbReference>